<comment type="caution">
    <text evidence="9">The sequence shown here is derived from an EMBL/GenBank/DDBJ whole genome shotgun (WGS) entry which is preliminary data.</text>
</comment>
<dbReference type="GO" id="GO:0004672">
    <property type="term" value="F:protein kinase activity"/>
    <property type="evidence" value="ECO:0007669"/>
    <property type="project" value="InterPro"/>
</dbReference>
<dbReference type="InterPro" id="IPR008271">
    <property type="entry name" value="Ser/Thr_kinase_AS"/>
</dbReference>
<dbReference type="GO" id="GO:0005634">
    <property type="term" value="C:nucleus"/>
    <property type="evidence" value="ECO:0007669"/>
    <property type="project" value="TreeGrafter"/>
</dbReference>
<gene>
    <name evidence="9" type="ORF">Fcan01_19059</name>
</gene>
<protein>
    <submittedName>
        <fullName evidence="9">Mitogen-activated protein kinase 3</fullName>
    </submittedName>
</protein>
<feature type="region of interest" description="Disordered" evidence="7">
    <location>
        <begin position="949"/>
        <end position="974"/>
    </location>
</feature>
<name>A0A226DKM5_FOLCA</name>
<evidence type="ECO:0000256" key="3">
    <source>
        <dbReference type="ARBA" id="ARBA00022777"/>
    </source>
</evidence>
<dbReference type="STRING" id="158441.A0A226DKM5"/>
<dbReference type="SUPFAM" id="SSF56112">
    <property type="entry name" value="Protein kinase-like (PK-like)"/>
    <property type="match status" value="1"/>
</dbReference>
<dbReference type="InterPro" id="IPR017441">
    <property type="entry name" value="Protein_kinase_ATP_BS"/>
</dbReference>
<evidence type="ECO:0000256" key="7">
    <source>
        <dbReference type="SAM" id="MobiDB-lite"/>
    </source>
</evidence>
<dbReference type="InterPro" id="IPR000719">
    <property type="entry name" value="Prot_kinase_dom"/>
</dbReference>
<reference evidence="9 10" key="1">
    <citation type="submission" date="2015-12" db="EMBL/GenBank/DDBJ databases">
        <title>The genome of Folsomia candida.</title>
        <authorList>
            <person name="Faddeeva A."/>
            <person name="Derks M.F."/>
            <person name="Anvar Y."/>
            <person name="Smit S."/>
            <person name="Van Straalen N."/>
            <person name="Roelofs D."/>
        </authorList>
    </citation>
    <scope>NUCLEOTIDE SEQUENCE [LARGE SCALE GENOMIC DNA]</scope>
    <source>
        <strain evidence="9 10">VU population</strain>
        <tissue evidence="9">Whole body</tissue>
    </source>
</reference>
<evidence type="ECO:0000259" key="8">
    <source>
        <dbReference type="PROSITE" id="PS50011"/>
    </source>
</evidence>
<evidence type="ECO:0000313" key="10">
    <source>
        <dbReference type="Proteomes" id="UP000198287"/>
    </source>
</evidence>
<evidence type="ECO:0000256" key="1">
    <source>
        <dbReference type="ARBA" id="ARBA00022679"/>
    </source>
</evidence>
<keyword evidence="2 6" id="KW-0547">Nucleotide-binding</keyword>
<proteinExistence type="inferred from homology"/>
<dbReference type="GO" id="GO:0005524">
    <property type="term" value="F:ATP binding"/>
    <property type="evidence" value="ECO:0007669"/>
    <property type="project" value="UniProtKB-UniRule"/>
</dbReference>
<dbReference type="InterPro" id="IPR006626">
    <property type="entry name" value="PbH1"/>
</dbReference>
<dbReference type="InterPro" id="IPR011050">
    <property type="entry name" value="Pectin_lyase_fold/virulence"/>
</dbReference>
<dbReference type="PROSITE" id="PS50011">
    <property type="entry name" value="PROTEIN_KINASE_DOM"/>
    <property type="match status" value="1"/>
</dbReference>
<evidence type="ECO:0000256" key="5">
    <source>
        <dbReference type="ARBA" id="ARBA00037982"/>
    </source>
</evidence>
<dbReference type="Proteomes" id="UP000198287">
    <property type="component" value="Unassembled WGS sequence"/>
</dbReference>
<dbReference type="OrthoDB" id="5987198at2759"/>
<evidence type="ECO:0000256" key="6">
    <source>
        <dbReference type="PROSITE-ProRule" id="PRU10141"/>
    </source>
</evidence>
<dbReference type="Gene3D" id="1.10.510.10">
    <property type="entry name" value="Transferase(Phosphotransferase) domain 1"/>
    <property type="match status" value="1"/>
</dbReference>
<dbReference type="PANTHER" id="PTHR11042">
    <property type="entry name" value="EUKARYOTIC TRANSLATION INITIATION FACTOR 2-ALPHA KINASE EIF2-ALPHA KINASE -RELATED"/>
    <property type="match status" value="1"/>
</dbReference>
<organism evidence="9 10">
    <name type="scientific">Folsomia candida</name>
    <name type="common">Springtail</name>
    <dbReference type="NCBI Taxonomy" id="158441"/>
    <lineage>
        <taxon>Eukaryota</taxon>
        <taxon>Metazoa</taxon>
        <taxon>Ecdysozoa</taxon>
        <taxon>Arthropoda</taxon>
        <taxon>Hexapoda</taxon>
        <taxon>Collembola</taxon>
        <taxon>Entomobryomorpha</taxon>
        <taxon>Isotomoidea</taxon>
        <taxon>Isotomidae</taxon>
        <taxon>Proisotominae</taxon>
        <taxon>Folsomia</taxon>
    </lineage>
</organism>
<keyword evidence="3 9" id="KW-0418">Kinase</keyword>
<sequence length="974" mass="108910">MKFCFNAAQQIGMDTIQDDKFLETITTYDLFLGEGGFGIVLRAIDDEKKQTAVKFLFPDAATDKEQNQIDRECYITKNLQKHSNIVQVLNVERKSFTPKDLEGMFPMDISIPEKLKALLYDKNRVLDSVCIQMKLCGENLRSWLRVKEAENVLTFERVWGQLNIIKNLIAGLKFLHQNQIMHRDLKPENVMFSKVNYTLPVKIGDFGLSRVLPPEGTQTGSLTSLVGTRSYMAPEIRNGGKDYTFQADLFSLGLIIWEVLEFVKHSYFDRLVNDQEESLLDKHAIMGNSFRGIIIELTKRRKEARAKDFVGLDKLSKAVEEVLTRPVLSAKNGHHFRIGLESAKQGTIIRLENGEYIGPFYIKSDNVRIFGNGQGTVIKCNVTGGICIDVSGNNCMVSNIFIKLNGENICQGILLSGTNNSVSNVHIDQLHSQNTLEYSKWFPIARGVTTLTERSQKGGNGISIKEGSDFNKLSSILCKNNSCGILICGSYNRISRVELIKDVTNLKMTGIYFSANATENCIKNCSASGYSTSCRDWGVEFDGYGRNCSVTDSQCGPIYLRWSTDTRLRNVDCGELIRIDGKNHGTKLEKCRGQLLISRRKNISIETCNFTNHELPATRARRVKKLPSNIEMNDAGIEPKNKEIEVIPAITPLCVHNSEELRASLESATVRLEIRLEVGEYTGSFHVKSDNVSIFGKDGGTVFKCESGETCIDVSGSYCQISNICILLSQRTSDGIKISGNNGVIKYVKIYCLEATKYNRQEGISITGSNISVEEVTMENMYRGIHIKSASKNNTISAIGFKNNQCGIVISGSNNSISNLKFVKEQFLFDDSNKYFTGIYFDRGSVHNVLTNCITEGYTHRNSDKGVDIWATKNCNISESQCGPIYLGWASDITLNNVDCKELIDIFKASVRVNLVNCRGQSLVSHTPRLIIDTCDFINQFVAPPKKRRTVNRANKRAITDGSVDGKKKRGEKE</sequence>
<comment type="similarity">
    <text evidence="5">Belongs to the protein kinase superfamily. Ser/Thr protein kinase family. GCN2 subfamily.</text>
</comment>
<keyword evidence="1" id="KW-0808">Transferase</keyword>
<dbReference type="SMART" id="SM00220">
    <property type="entry name" value="S_TKc"/>
    <property type="match status" value="1"/>
</dbReference>
<keyword evidence="4 6" id="KW-0067">ATP-binding</keyword>
<dbReference type="InterPro" id="IPR050339">
    <property type="entry name" value="CC_SR_Kinase"/>
</dbReference>
<evidence type="ECO:0000256" key="2">
    <source>
        <dbReference type="ARBA" id="ARBA00022741"/>
    </source>
</evidence>
<keyword evidence="10" id="KW-1185">Reference proteome</keyword>
<dbReference type="InterPro" id="IPR012334">
    <property type="entry name" value="Pectin_lyas_fold"/>
</dbReference>
<dbReference type="GO" id="GO:0005737">
    <property type="term" value="C:cytoplasm"/>
    <property type="evidence" value="ECO:0007669"/>
    <property type="project" value="TreeGrafter"/>
</dbReference>
<dbReference type="InterPro" id="IPR011009">
    <property type="entry name" value="Kinase-like_dom_sf"/>
</dbReference>
<dbReference type="SUPFAM" id="SSF51126">
    <property type="entry name" value="Pectin lyase-like"/>
    <property type="match status" value="2"/>
</dbReference>
<dbReference type="CDD" id="cd14014">
    <property type="entry name" value="STKc_PknB_like"/>
    <property type="match status" value="1"/>
</dbReference>
<feature type="domain" description="Protein kinase" evidence="8">
    <location>
        <begin position="26"/>
        <end position="323"/>
    </location>
</feature>
<evidence type="ECO:0000256" key="4">
    <source>
        <dbReference type="ARBA" id="ARBA00022840"/>
    </source>
</evidence>
<accession>A0A226DKM5</accession>
<feature type="binding site" evidence="6">
    <location>
        <position position="54"/>
    </location>
    <ligand>
        <name>ATP</name>
        <dbReference type="ChEBI" id="CHEBI:30616"/>
    </ligand>
</feature>
<dbReference type="SMART" id="SM00710">
    <property type="entry name" value="PbH1"/>
    <property type="match status" value="4"/>
</dbReference>
<dbReference type="Pfam" id="PF00069">
    <property type="entry name" value="Pkinase"/>
    <property type="match status" value="1"/>
</dbReference>
<dbReference type="PROSITE" id="PS00108">
    <property type="entry name" value="PROTEIN_KINASE_ST"/>
    <property type="match status" value="1"/>
</dbReference>
<dbReference type="EMBL" id="LNIX01000016">
    <property type="protein sequence ID" value="OXA46102.1"/>
    <property type="molecule type" value="Genomic_DNA"/>
</dbReference>
<dbReference type="AlphaFoldDB" id="A0A226DKM5"/>
<dbReference type="PROSITE" id="PS00107">
    <property type="entry name" value="PROTEIN_KINASE_ATP"/>
    <property type="match status" value="1"/>
</dbReference>
<evidence type="ECO:0000313" key="9">
    <source>
        <dbReference type="EMBL" id="OXA46102.1"/>
    </source>
</evidence>
<dbReference type="Gene3D" id="2.160.20.10">
    <property type="entry name" value="Single-stranded right-handed beta-helix, Pectin lyase-like"/>
    <property type="match status" value="1"/>
</dbReference>